<keyword evidence="1" id="KW-0812">Transmembrane</keyword>
<dbReference type="AlphaFoldDB" id="A0A521C3A9"/>
<keyword evidence="1" id="KW-0472">Membrane</keyword>
<evidence type="ECO:0000256" key="1">
    <source>
        <dbReference type="SAM" id="Phobius"/>
    </source>
</evidence>
<sequence length="72" mass="8741">MHLVCCISTWNAEQMGIIAYIYMLTIDYLRYQGAILSELREILLILKYLYILFFYKYFSDYKLLIIKMCVHI</sequence>
<keyword evidence="3" id="KW-1185">Reference proteome</keyword>
<evidence type="ECO:0000313" key="2">
    <source>
        <dbReference type="EMBL" id="SMO53932.1"/>
    </source>
</evidence>
<dbReference type="Proteomes" id="UP000319040">
    <property type="component" value="Unassembled WGS sequence"/>
</dbReference>
<reference evidence="2 3" key="1">
    <citation type="submission" date="2017-05" db="EMBL/GenBank/DDBJ databases">
        <authorList>
            <person name="Varghese N."/>
            <person name="Submissions S."/>
        </authorList>
    </citation>
    <scope>NUCLEOTIDE SEQUENCE [LARGE SCALE GENOMIC DNA]</scope>
    <source>
        <strain evidence="2 3">DSM 27040</strain>
    </source>
</reference>
<feature type="transmembrane region" description="Helical" evidence="1">
    <location>
        <begin position="42"/>
        <end position="58"/>
    </location>
</feature>
<evidence type="ECO:0000313" key="3">
    <source>
        <dbReference type="Proteomes" id="UP000319040"/>
    </source>
</evidence>
<organism evidence="2 3">
    <name type="scientific">Saccharicrinis carchari</name>
    <dbReference type="NCBI Taxonomy" id="1168039"/>
    <lineage>
        <taxon>Bacteria</taxon>
        <taxon>Pseudomonadati</taxon>
        <taxon>Bacteroidota</taxon>
        <taxon>Bacteroidia</taxon>
        <taxon>Marinilabiliales</taxon>
        <taxon>Marinilabiliaceae</taxon>
        <taxon>Saccharicrinis</taxon>
    </lineage>
</organism>
<proteinExistence type="predicted"/>
<gene>
    <name evidence="2" type="ORF">SAMN06265379_102343</name>
</gene>
<protein>
    <submittedName>
        <fullName evidence="2">Uncharacterized protein</fullName>
    </submittedName>
</protein>
<dbReference type="EMBL" id="FXTB01000002">
    <property type="protein sequence ID" value="SMO53932.1"/>
    <property type="molecule type" value="Genomic_DNA"/>
</dbReference>
<name>A0A521C3A9_SACCC</name>
<keyword evidence="1" id="KW-1133">Transmembrane helix</keyword>
<accession>A0A521C3A9</accession>